<dbReference type="AlphaFoldDB" id="A0A0E3ZRX8"/>
<dbReference type="OrthoDB" id="910810at2"/>
<dbReference type="EMBL" id="CP010429">
    <property type="protein sequence ID" value="AKD54023.1"/>
    <property type="molecule type" value="Genomic_DNA"/>
</dbReference>
<evidence type="ECO:0000313" key="1">
    <source>
        <dbReference type="EMBL" id="AKD54023.1"/>
    </source>
</evidence>
<dbReference type="KEGG" id="srd:SD10_03005"/>
<evidence type="ECO:0000313" key="2">
    <source>
        <dbReference type="Proteomes" id="UP000033054"/>
    </source>
</evidence>
<proteinExistence type="predicted"/>
<dbReference type="HOGENOM" id="CLU_405383_0_0_10"/>
<protein>
    <submittedName>
        <fullName evidence="1">Uncharacterized protein</fullName>
    </submittedName>
</protein>
<sequence>MQDGLYLYNTWVAQVEVAITKQANDLSNPTAINSSYANLFTLPDTQAIRSLLENAEQVDAGGRDPYRLIPAKLVDEGEVSIWNATLLSFQGGWKVSLTAPLKGLFEQLADLKLGDLDLSRYDHPWTIPTIISLAGKTEGCIYPAIDYGSIDNGVFAQDTLTPAIYAKSVINAMLQRFGYRAVGDWQSDALYNRLIIPFVEDEPVAHDLDWQQARMARVTVTGTTPIPPFGTFDGMLQFNRDAEPLTGWVDGKQNNFKAESSRYVCDVAMRLHVMAFQQFSLQVDFGAVEAMLIVEKNGQNVAQEYVSHGGPWGSFTFGDVPNVIITLDEHIDCKAGDQIQIRFILRKQTTFAQFTHIGFINEANTWAFFQPDVAIKAGDTWLVSTNMPDLTCAELLKSIALMMSGTYEVNEVARTIELRTLDAVIANEANVQDLSHCIEESAEPENAVTISPYGQKNLLKWKQQDDKTLLGWGDGVITCGAQNIPLETTLFELPFSAVISSSATLANYGSPPLIKTRAISGSGASVQVSRQAAPPCLLLAEPTRTVVVTVNVVNEDLSVTKTPVPLTGCWWHARPEGVVTVANAFGLGFDKPSSVYSREQTMSQRYFNALRRMLRRPRQLTPSVYFRPVDFATLDLYAPVRLRAVRAGSLDLNDNFYYLSKVNNYVSGRTCTMVLVPY</sequence>
<accession>A0A0E3ZRX8</accession>
<keyword evidence="2" id="KW-1185">Reference proteome</keyword>
<gene>
    <name evidence="1" type="ORF">SD10_03005</name>
</gene>
<dbReference type="RefSeq" id="WP_046375619.1">
    <property type="nucleotide sequence ID" value="NZ_CP010429.1"/>
</dbReference>
<name>A0A0E3ZRX8_9BACT</name>
<dbReference type="Proteomes" id="UP000033054">
    <property type="component" value="Chromosome"/>
</dbReference>
<reference evidence="1 2" key="1">
    <citation type="journal article" date="2014" name="Curr. Microbiol.">
        <title>Spirosoma radiotolerans sp. nov., a gamma-radiation-resistant bacterium isolated from gamma ray-irradiated soil.</title>
        <authorList>
            <person name="Lee J.J."/>
            <person name="Srinivasan S."/>
            <person name="Lim S."/>
            <person name="Joe M."/>
            <person name="Im S."/>
            <person name="Bae S.I."/>
            <person name="Park K.R."/>
            <person name="Han J.H."/>
            <person name="Park S.H."/>
            <person name="Joo B.M."/>
            <person name="Park S.J."/>
            <person name="Kim M.K."/>
        </authorList>
    </citation>
    <scope>NUCLEOTIDE SEQUENCE [LARGE SCALE GENOMIC DNA]</scope>
    <source>
        <strain evidence="1 2">DG5A</strain>
    </source>
</reference>
<organism evidence="1 2">
    <name type="scientific">Spirosoma radiotolerans</name>
    <dbReference type="NCBI Taxonomy" id="1379870"/>
    <lineage>
        <taxon>Bacteria</taxon>
        <taxon>Pseudomonadati</taxon>
        <taxon>Bacteroidota</taxon>
        <taxon>Cytophagia</taxon>
        <taxon>Cytophagales</taxon>
        <taxon>Cytophagaceae</taxon>
        <taxon>Spirosoma</taxon>
    </lineage>
</organism>
<dbReference type="PATRIC" id="fig|1379870.5.peg.662"/>